<dbReference type="InterPro" id="IPR001091">
    <property type="entry name" value="RM_Methyltransferase"/>
</dbReference>
<dbReference type="PRINTS" id="PR00508">
    <property type="entry name" value="S21N4MTFRASE"/>
</dbReference>
<keyword evidence="2" id="KW-0808">Transferase</keyword>
<organism evidence="4">
    <name type="scientific">Siphoviridae sp. ctKcB20</name>
    <dbReference type="NCBI Taxonomy" id="2827568"/>
    <lineage>
        <taxon>Viruses</taxon>
        <taxon>Duplodnaviria</taxon>
        <taxon>Heunggongvirae</taxon>
        <taxon>Uroviricota</taxon>
        <taxon>Caudoviricetes</taxon>
    </lineage>
</organism>
<evidence type="ECO:0000256" key="2">
    <source>
        <dbReference type="ARBA" id="ARBA00022679"/>
    </source>
</evidence>
<dbReference type="InterPro" id="IPR029063">
    <property type="entry name" value="SAM-dependent_MTases_sf"/>
</dbReference>
<evidence type="ECO:0000259" key="3">
    <source>
        <dbReference type="Pfam" id="PF01555"/>
    </source>
</evidence>
<protein>
    <submittedName>
        <fullName evidence="4">Adenine-specific methyltransferase</fullName>
    </submittedName>
</protein>
<dbReference type="InterPro" id="IPR002941">
    <property type="entry name" value="DNA_methylase_N4/N6"/>
</dbReference>
<dbReference type="SUPFAM" id="SSF53335">
    <property type="entry name" value="S-adenosyl-L-methionine-dependent methyltransferases"/>
    <property type="match status" value="1"/>
</dbReference>
<reference evidence="4" key="1">
    <citation type="journal article" date="2021" name="Proc. Natl. Acad. Sci. U.S.A.">
        <title>A Catalog of Tens of Thousands of Viruses from Human Metagenomes Reveals Hidden Associations with Chronic Diseases.</title>
        <authorList>
            <person name="Tisza M.J."/>
            <person name="Buck C.B."/>
        </authorList>
    </citation>
    <scope>NUCLEOTIDE SEQUENCE</scope>
    <source>
        <strain evidence="4">CtKcB20</strain>
    </source>
</reference>
<dbReference type="GO" id="GO:0008170">
    <property type="term" value="F:N-methyltransferase activity"/>
    <property type="evidence" value="ECO:0007669"/>
    <property type="project" value="InterPro"/>
</dbReference>
<dbReference type="Gene3D" id="3.40.50.150">
    <property type="entry name" value="Vaccinia Virus protein VP39"/>
    <property type="match status" value="1"/>
</dbReference>
<accession>A0A8S5LL72</accession>
<name>A0A8S5LL72_9CAUD</name>
<sequence>MYNLILGDYLKEMQNIPDSSIDMILCDLPYGTTKCRWDIIIQPDKLWEHYSRIIKQNGSIVLFGQEPFSSMMRMSNMSMYRYDWIWQKQKPSNFQLMNYQPGRIQENIMVFSKAKACYVKNGDVMKYNPQMSSRSKPRSANAKIYGNNAALLHDYSKANTDNYKTYTEKHPVSILKFNTVQHKLHATEKPVDLLEYLIKTYTNQGDTVLDNCMGSGSTGVACVNTNRNFIGIELDEKYFNIAKERIDKSTES</sequence>
<feature type="domain" description="DNA methylase N-4/N-6" evidence="3">
    <location>
        <begin position="21"/>
        <end position="244"/>
    </location>
</feature>
<keyword evidence="1 4" id="KW-0489">Methyltransferase</keyword>
<dbReference type="EMBL" id="BK015870">
    <property type="protein sequence ID" value="DAD70697.1"/>
    <property type="molecule type" value="Genomic_DNA"/>
</dbReference>
<dbReference type="Pfam" id="PF01555">
    <property type="entry name" value="N6_N4_Mtase"/>
    <property type="match status" value="1"/>
</dbReference>
<dbReference type="GO" id="GO:0032259">
    <property type="term" value="P:methylation"/>
    <property type="evidence" value="ECO:0007669"/>
    <property type="project" value="UniProtKB-KW"/>
</dbReference>
<dbReference type="GO" id="GO:0003677">
    <property type="term" value="F:DNA binding"/>
    <property type="evidence" value="ECO:0007669"/>
    <property type="project" value="InterPro"/>
</dbReference>
<proteinExistence type="predicted"/>
<evidence type="ECO:0000256" key="1">
    <source>
        <dbReference type="ARBA" id="ARBA00022603"/>
    </source>
</evidence>
<evidence type="ECO:0000313" key="4">
    <source>
        <dbReference type="EMBL" id="DAD70697.1"/>
    </source>
</evidence>